<evidence type="ECO:0000313" key="2">
    <source>
        <dbReference type="Proteomes" id="UP001160148"/>
    </source>
</evidence>
<proteinExistence type="predicted"/>
<organism evidence="1 2">
    <name type="scientific">Macrosiphum euphorbiae</name>
    <name type="common">potato aphid</name>
    <dbReference type="NCBI Taxonomy" id="13131"/>
    <lineage>
        <taxon>Eukaryota</taxon>
        <taxon>Metazoa</taxon>
        <taxon>Ecdysozoa</taxon>
        <taxon>Arthropoda</taxon>
        <taxon>Hexapoda</taxon>
        <taxon>Insecta</taxon>
        <taxon>Pterygota</taxon>
        <taxon>Neoptera</taxon>
        <taxon>Paraneoptera</taxon>
        <taxon>Hemiptera</taxon>
        <taxon>Sternorrhyncha</taxon>
        <taxon>Aphidomorpha</taxon>
        <taxon>Aphidoidea</taxon>
        <taxon>Aphididae</taxon>
        <taxon>Macrosiphini</taxon>
        <taxon>Macrosiphum</taxon>
    </lineage>
</organism>
<name>A0AAV0X0C6_9HEMI</name>
<sequence length="150" mass="16206">MEIWCKSTTEIMLPVVDHNRENKQEPSERGDFNSLPWNIRFMSLPNMTVGANAPEVGLPSVTSAELPAVSANSQCVGLSITTFIIPAAPAEDDGIETSLSLGVRLVVTANKVTRVVSSDEGTEPAVTAVTPRRVEPEQETPQANVLMWCD</sequence>
<accession>A0AAV0X0C6</accession>
<dbReference type="Proteomes" id="UP001160148">
    <property type="component" value="Unassembled WGS sequence"/>
</dbReference>
<reference evidence="1 2" key="1">
    <citation type="submission" date="2023-01" db="EMBL/GenBank/DDBJ databases">
        <authorList>
            <person name="Whitehead M."/>
        </authorList>
    </citation>
    <scope>NUCLEOTIDE SEQUENCE [LARGE SCALE GENOMIC DNA]</scope>
</reference>
<dbReference type="EMBL" id="CARXXK010000003">
    <property type="protein sequence ID" value="CAI6361834.1"/>
    <property type="molecule type" value="Genomic_DNA"/>
</dbReference>
<protein>
    <submittedName>
        <fullName evidence="1">Uncharacterized protein</fullName>
    </submittedName>
</protein>
<keyword evidence="2" id="KW-1185">Reference proteome</keyword>
<dbReference type="AlphaFoldDB" id="A0AAV0X0C6"/>
<gene>
    <name evidence="1" type="ORF">MEUPH1_LOCUS16974</name>
</gene>
<comment type="caution">
    <text evidence="1">The sequence shown here is derived from an EMBL/GenBank/DDBJ whole genome shotgun (WGS) entry which is preliminary data.</text>
</comment>
<evidence type="ECO:0000313" key="1">
    <source>
        <dbReference type="EMBL" id="CAI6361834.1"/>
    </source>
</evidence>